<evidence type="ECO:0000313" key="2">
    <source>
        <dbReference type="Proteomes" id="UP001254848"/>
    </source>
</evidence>
<organism evidence="1 2">
    <name type="scientific">Anaeroselena agilis</name>
    <dbReference type="NCBI Taxonomy" id="3063788"/>
    <lineage>
        <taxon>Bacteria</taxon>
        <taxon>Bacillati</taxon>
        <taxon>Bacillota</taxon>
        <taxon>Negativicutes</taxon>
        <taxon>Acetonemataceae</taxon>
        <taxon>Anaeroselena</taxon>
    </lineage>
</organism>
<comment type="caution">
    <text evidence="1">The sequence shown here is derived from an EMBL/GenBank/DDBJ whole genome shotgun (WGS) entry which is preliminary data.</text>
</comment>
<accession>A0ABU3P307</accession>
<name>A0ABU3P307_9FIRM</name>
<dbReference type="Proteomes" id="UP001254848">
    <property type="component" value="Unassembled WGS sequence"/>
</dbReference>
<dbReference type="EMBL" id="JAUOZS010000001">
    <property type="protein sequence ID" value="MDT8903428.1"/>
    <property type="molecule type" value="Genomic_DNA"/>
</dbReference>
<gene>
    <name evidence="1" type="ORF">Q4T40_19530</name>
</gene>
<dbReference type="RefSeq" id="WP_413781884.1">
    <property type="nucleotide sequence ID" value="NZ_JAUOZS010000001.1"/>
</dbReference>
<proteinExistence type="predicted"/>
<evidence type="ECO:0000313" key="1">
    <source>
        <dbReference type="EMBL" id="MDT8903428.1"/>
    </source>
</evidence>
<reference evidence="1 2" key="1">
    <citation type="submission" date="2023-07" db="EMBL/GenBank/DDBJ databases">
        <title>The novel representative of Negativicutes class, Anaeroselena agilis gen. nov. sp. nov.</title>
        <authorList>
            <person name="Prokofeva M.I."/>
            <person name="Elcheninov A.G."/>
            <person name="Klyukina A."/>
            <person name="Kublanov I.V."/>
            <person name="Frolov E.N."/>
            <person name="Podosokorskaya O.A."/>
        </authorList>
    </citation>
    <scope>NUCLEOTIDE SEQUENCE [LARGE SCALE GENOMIC DNA]</scope>
    <source>
        <strain evidence="1 2">4137-cl</strain>
    </source>
</reference>
<protein>
    <submittedName>
        <fullName evidence="1">Uncharacterized protein</fullName>
    </submittedName>
</protein>
<keyword evidence="2" id="KW-1185">Reference proteome</keyword>
<sequence>MKVFLWRHNRRLHSWSMINEPNVHQSFYTDAVAVVQADSPEEALRLLAAREPEWVIEELQRLEPKVFVATESAIIFADVRGD</sequence>